<protein>
    <recommendedName>
        <fullName evidence="2">DUF7950 domain-containing protein</fullName>
    </recommendedName>
</protein>
<keyword evidence="4" id="KW-1185">Reference proteome</keyword>
<dbReference type="InterPro" id="IPR057710">
    <property type="entry name" value="DUF7950"/>
</dbReference>
<evidence type="ECO:0000313" key="4">
    <source>
        <dbReference type="Proteomes" id="UP001630127"/>
    </source>
</evidence>
<dbReference type="Proteomes" id="UP001630127">
    <property type="component" value="Unassembled WGS sequence"/>
</dbReference>
<dbReference type="PANTHER" id="PTHR33595:SF3">
    <property type="entry name" value="PAS DOMAIN-CONTAINING PROTEIN"/>
    <property type="match status" value="1"/>
</dbReference>
<dbReference type="EMBL" id="JBJUIK010000014">
    <property type="protein sequence ID" value="KAL3505050.1"/>
    <property type="molecule type" value="Genomic_DNA"/>
</dbReference>
<organism evidence="3 4">
    <name type="scientific">Cinchona calisaya</name>
    <dbReference type="NCBI Taxonomy" id="153742"/>
    <lineage>
        <taxon>Eukaryota</taxon>
        <taxon>Viridiplantae</taxon>
        <taxon>Streptophyta</taxon>
        <taxon>Embryophyta</taxon>
        <taxon>Tracheophyta</taxon>
        <taxon>Spermatophyta</taxon>
        <taxon>Magnoliopsida</taxon>
        <taxon>eudicotyledons</taxon>
        <taxon>Gunneridae</taxon>
        <taxon>Pentapetalae</taxon>
        <taxon>asterids</taxon>
        <taxon>lamiids</taxon>
        <taxon>Gentianales</taxon>
        <taxon>Rubiaceae</taxon>
        <taxon>Cinchonoideae</taxon>
        <taxon>Cinchoneae</taxon>
        <taxon>Cinchona</taxon>
    </lineage>
</organism>
<name>A0ABD2YFT6_9GENT</name>
<reference evidence="3 4" key="1">
    <citation type="submission" date="2024-11" db="EMBL/GenBank/DDBJ databases">
        <title>A near-complete genome assembly of Cinchona calisaya.</title>
        <authorList>
            <person name="Lian D.C."/>
            <person name="Zhao X.W."/>
            <person name="Wei L."/>
        </authorList>
    </citation>
    <scope>NUCLEOTIDE SEQUENCE [LARGE SCALE GENOMIC DNA]</scope>
    <source>
        <tissue evidence="3">Nenye</tissue>
    </source>
</reference>
<gene>
    <name evidence="3" type="ORF">ACH5RR_034891</name>
</gene>
<dbReference type="AlphaFoldDB" id="A0ABD2YFT6"/>
<comment type="caution">
    <text evidence="3">The sequence shown here is derived from an EMBL/GenBank/DDBJ whole genome shotgun (WGS) entry which is preliminary data.</text>
</comment>
<dbReference type="PANTHER" id="PTHR33595">
    <property type="entry name" value="VON WILLEBRAND FACTOR A DOMAIN PROTEIN"/>
    <property type="match status" value="1"/>
</dbReference>
<feature type="region of interest" description="Disordered" evidence="1">
    <location>
        <begin position="23"/>
        <end position="46"/>
    </location>
</feature>
<sequence length="366" mass="39614">MMQTLNPYNTGKTAEIMARYRPIAPKPDAPTNPNGSDNNSSLPEGIRKSPYLMNVWNQLQARPTRTRKRGRTALAPPIMKRTRTCLQGISPPYHYQVTANSPANALAFPSFVHDPSGLPQLSFLPNLVPLKCGLDSPVATPSNTVSVPFLPCNPKNFMGGDAEGGIDLNKAAEAPEELDFMQQLSEAVKGDSAVVKPQAIRLVGSSITVKYITEDPTARNGGKQMIKTAEEVEKEVESEALPAIISDSKNKVRLTNAAYNEMIGQPECLWYDVTSDGGAIARAGGGGACKRIGGEVVLDIVNSSLAAKISSNGFTCCARIEWGGKDGNKNVVNAFCDGIRLACESRDYLFEWRFRVREASESCFNV</sequence>
<evidence type="ECO:0000256" key="1">
    <source>
        <dbReference type="SAM" id="MobiDB-lite"/>
    </source>
</evidence>
<evidence type="ECO:0000259" key="2">
    <source>
        <dbReference type="Pfam" id="PF25821"/>
    </source>
</evidence>
<dbReference type="Pfam" id="PF25821">
    <property type="entry name" value="DUF7950"/>
    <property type="match status" value="1"/>
</dbReference>
<feature type="domain" description="DUF7950" evidence="2">
    <location>
        <begin position="204"/>
        <end position="357"/>
    </location>
</feature>
<proteinExistence type="predicted"/>
<feature type="compositionally biased region" description="Polar residues" evidence="1">
    <location>
        <begin position="31"/>
        <end position="42"/>
    </location>
</feature>
<evidence type="ECO:0000313" key="3">
    <source>
        <dbReference type="EMBL" id="KAL3505050.1"/>
    </source>
</evidence>
<accession>A0ABD2YFT6</accession>